<evidence type="ECO:0000256" key="1">
    <source>
        <dbReference type="SAM" id="MobiDB-lite"/>
    </source>
</evidence>
<feature type="region of interest" description="Disordered" evidence="1">
    <location>
        <begin position="567"/>
        <end position="594"/>
    </location>
</feature>
<dbReference type="AlphaFoldDB" id="A0A2P6MV02"/>
<accession>A0A2P6MV02</accession>
<dbReference type="EMBL" id="MDYQ01000378">
    <property type="protein sequence ID" value="PRP75551.1"/>
    <property type="molecule type" value="Genomic_DNA"/>
</dbReference>
<dbReference type="Pfam" id="PF12222">
    <property type="entry name" value="PNGaseA"/>
    <property type="match status" value="1"/>
</dbReference>
<keyword evidence="2" id="KW-0732">Signal</keyword>
<evidence type="ECO:0000313" key="5">
    <source>
        <dbReference type="Proteomes" id="UP000241769"/>
    </source>
</evidence>
<gene>
    <name evidence="4" type="ORF">PROFUN_09037</name>
</gene>
<evidence type="ECO:0000259" key="3">
    <source>
        <dbReference type="Pfam" id="PF12222"/>
    </source>
</evidence>
<dbReference type="InterPro" id="IPR056948">
    <property type="entry name" value="PNGaseA_N"/>
</dbReference>
<protein>
    <recommendedName>
        <fullName evidence="3">Peptide N-acetyl-beta-D-glucosaminyl asparaginase amidase A N-terminal domain-containing protein</fullName>
    </recommendedName>
</protein>
<feature type="domain" description="Peptide N-acetyl-beta-D-glucosaminyl asparaginase amidase A N-terminal" evidence="3">
    <location>
        <begin position="49"/>
        <end position="368"/>
    </location>
</feature>
<reference evidence="4 5" key="1">
    <citation type="journal article" date="2018" name="Genome Biol. Evol.">
        <title>Multiple Roots of Fruiting Body Formation in Amoebozoa.</title>
        <authorList>
            <person name="Hillmann F."/>
            <person name="Forbes G."/>
            <person name="Novohradska S."/>
            <person name="Ferling I."/>
            <person name="Riege K."/>
            <person name="Groth M."/>
            <person name="Westermann M."/>
            <person name="Marz M."/>
            <person name="Spaller T."/>
            <person name="Winckler T."/>
            <person name="Schaap P."/>
            <person name="Glockner G."/>
        </authorList>
    </citation>
    <scope>NUCLEOTIDE SEQUENCE [LARGE SCALE GENOMIC DNA]</scope>
    <source>
        <strain evidence="4 5">Jena</strain>
    </source>
</reference>
<keyword evidence="5" id="KW-1185">Reference proteome</keyword>
<dbReference type="Proteomes" id="UP000241769">
    <property type="component" value="Unassembled WGS sequence"/>
</dbReference>
<dbReference type="InParanoid" id="A0A2P6MV02"/>
<dbReference type="OrthoDB" id="1612078at2759"/>
<feature type="signal peptide" evidence="2">
    <location>
        <begin position="1"/>
        <end position="20"/>
    </location>
</feature>
<sequence>MPMMRSHLLIIFCCLCSSIALELDQPYRDFQVKVPPLTSSEDVPEVCIVTLLSEHPFRDGQSALFDYSPPTTCSPSTSFSRIQLNITATVNGTQYDRLGLVFLHDVEIWRYSSSEPTKKGIIWSTIKDVTRYRALFSQEGKMNVLLGNVVEGPYNGIFRVTVTATFFPETDEEVPSIFQPTPHLFHQVRTPDVFLPLSGPGGNALSVGSNSVPASQMLTVPRNALSAWMEIYASGNGNEEFWYTNVIDAVAPTFQSIGRGPFREVQLYIDGQLAGTVFPYAVIYTGGINPLLWRPSASYGSYDQPTYYIDVTPFLGTLTDDAPHNFTLTVRGMGQNSSIDDNWFLTGNLQVYLSSCEERTTGEMKEYEPGPDTLTPEVLYRFQNNKTAASVRVATTRSLSISAEITSCGNTVEVRYEQYSEYTNFMTISNMGNNQYVDQLTFSKIRSTHGGKMVYRGDFVYPITVNTSYISYGGNNGTILAIVNHGMNSQSNLPMTEEQVEIVFQQDGNGSFTLQNGIGVSGTGGQNLVFVYRDSNERSYSRYLEVEQNKIKSDLAFGTLKDIPSGFSPQEVDESDSRPFSSFTPRFIRGDLRP</sequence>
<evidence type="ECO:0000256" key="2">
    <source>
        <dbReference type="SAM" id="SignalP"/>
    </source>
</evidence>
<comment type="caution">
    <text evidence="4">The sequence shown here is derived from an EMBL/GenBank/DDBJ whole genome shotgun (WGS) entry which is preliminary data.</text>
</comment>
<dbReference type="PANTHER" id="PTHR31104">
    <property type="entry name" value="PEPTIDE-N4-(N-ACETYL-BETA-GLUCOSAMINYL)ASPARAGINE AMIDASE A PROTEIN"/>
    <property type="match status" value="1"/>
</dbReference>
<dbReference type="Pfam" id="PF25156">
    <property type="entry name" value="PNGase_A_C"/>
    <property type="match status" value="1"/>
</dbReference>
<dbReference type="InterPro" id="IPR021102">
    <property type="entry name" value="PNGase_A"/>
</dbReference>
<organism evidence="4 5">
    <name type="scientific">Planoprotostelium fungivorum</name>
    <dbReference type="NCBI Taxonomy" id="1890364"/>
    <lineage>
        <taxon>Eukaryota</taxon>
        <taxon>Amoebozoa</taxon>
        <taxon>Evosea</taxon>
        <taxon>Variosea</taxon>
        <taxon>Cavosteliida</taxon>
        <taxon>Cavosteliaceae</taxon>
        <taxon>Planoprotostelium</taxon>
    </lineage>
</organism>
<evidence type="ECO:0000313" key="4">
    <source>
        <dbReference type="EMBL" id="PRP75551.1"/>
    </source>
</evidence>
<feature type="chain" id="PRO_5015179802" description="Peptide N-acetyl-beta-D-glucosaminyl asparaginase amidase A N-terminal domain-containing protein" evidence="2">
    <location>
        <begin position="21"/>
        <end position="594"/>
    </location>
</feature>
<name>A0A2P6MV02_9EUKA</name>
<proteinExistence type="predicted"/>